<sequence length="496" mass="53756">MPSTSKLLRGGTVLTHDADDHVHPIKADILIQGNIISKIEKGIIPPEGAEVIDCTDKILSPGFVDTHHHLWQTLLKGRHANHLLLDYMPTGNFTSSLHSPADIFWGQLGGAMECLDVGTTTVVDFAHINYSPEHTIAATIASGIRSVFCYCPTPRIDSWNPLVMNHDLLAGWVMSSLERLAAASPFGDGRIELGFAFDGFFLPKETVISLFQKVKALGIRVITTHVVRGVVFGQDSIPELLKSYGLLDSSILFAHFSNPSPNCAKLLLESNSHASCTPSTELQMAMGYPVAFDPALRIQRNCSLGADCHSNNSASLVSEMRLLLQNARAVFNQPFVDAGNVPRKVNRTAEEAFNLGTINGARAIGMHDKIGSLAVGKYADILVFDALSSSMVCAAQHDPVAALVLHSSPADLEMVMVGGEVRKRDWMLEAVDVGKGEWAGREGMVGWREVARELVGRREELERKVSGLDFGEAERAAIREFGVEVGRIVEGVVGSS</sequence>
<organism evidence="3 4">
    <name type="scientific">Amorphotheca resinae ATCC 22711</name>
    <dbReference type="NCBI Taxonomy" id="857342"/>
    <lineage>
        <taxon>Eukaryota</taxon>
        <taxon>Fungi</taxon>
        <taxon>Dikarya</taxon>
        <taxon>Ascomycota</taxon>
        <taxon>Pezizomycotina</taxon>
        <taxon>Leotiomycetes</taxon>
        <taxon>Helotiales</taxon>
        <taxon>Amorphothecaceae</taxon>
        <taxon>Amorphotheca</taxon>
    </lineage>
</organism>
<dbReference type="GO" id="GO:0016810">
    <property type="term" value="F:hydrolase activity, acting on carbon-nitrogen (but not peptide) bonds"/>
    <property type="evidence" value="ECO:0007669"/>
    <property type="project" value="InterPro"/>
</dbReference>
<dbReference type="GeneID" id="36576506"/>
<dbReference type="STRING" id="857342.A0A2T3AQD2"/>
<dbReference type="InParanoid" id="A0A2T3AQD2"/>
<dbReference type="Proteomes" id="UP000241818">
    <property type="component" value="Unassembled WGS sequence"/>
</dbReference>
<reference evidence="3 4" key="1">
    <citation type="journal article" date="2018" name="New Phytol.">
        <title>Comparative genomics and transcriptomics depict ericoid mycorrhizal fungi as versatile saprotrophs and plant mutualists.</title>
        <authorList>
            <person name="Martino E."/>
            <person name="Morin E."/>
            <person name="Grelet G.A."/>
            <person name="Kuo A."/>
            <person name="Kohler A."/>
            <person name="Daghino S."/>
            <person name="Barry K.W."/>
            <person name="Cichocki N."/>
            <person name="Clum A."/>
            <person name="Dockter R.B."/>
            <person name="Hainaut M."/>
            <person name="Kuo R.C."/>
            <person name="LaButti K."/>
            <person name="Lindahl B.D."/>
            <person name="Lindquist E.A."/>
            <person name="Lipzen A."/>
            <person name="Khouja H.R."/>
            <person name="Magnuson J."/>
            <person name="Murat C."/>
            <person name="Ohm R.A."/>
            <person name="Singer S.W."/>
            <person name="Spatafora J.W."/>
            <person name="Wang M."/>
            <person name="Veneault-Fourrey C."/>
            <person name="Henrissat B."/>
            <person name="Grigoriev I.V."/>
            <person name="Martin F.M."/>
            <person name="Perotto S."/>
        </authorList>
    </citation>
    <scope>NUCLEOTIDE SEQUENCE [LARGE SCALE GENOMIC DNA]</scope>
    <source>
        <strain evidence="3 4">ATCC 22711</strain>
    </source>
</reference>
<dbReference type="AlphaFoldDB" id="A0A2T3AQD2"/>
<dbReference type="PANTHER" id="PTHR43794">
    <property type="entry name" value="AMINOHYDROLASE SSNA-RELATED"/>
    <property type="match status" value="1"/>
</dbReference>
<dbReference type="Gene3D" id="2.30.40.10">
    <property type="entry name" value="Urease, subunit C, domain 1"/>
    <property type="match status" value="1"/>
</dbReference>
<dbReference type="InterPro" id="IPR006680">
    <property type="entry name" value="Amidohydro-rel"/>
</dbReference>
<proteinExistence type="predicted"/>
<dbReference type="InterPro" id="IPR011059">
    <property type="entry name" value="Metal-dep_hydrolase_composite"/>
</dbReference>
<dbReference type="RefSeq" id="XP_024716871.1">
    <property type="nucleotide sequence ID" value="XM_024868425.1"/>
</dbReference>
<keyword evidence="1" id="KW-0378">Hydrolase</keyword>
<accession>A0A2T3AQD2</accession>
<evidence type="ECO:0000259" key="2">
    <source>
        <dbReference type="Pfam" id="PF01979"/>
    </source>
</evidence>
<feature type="domain" description="Amidohydrolase-related" evidence="2">
    <location>
        <begin position="235"/>
        <end position="421"/>
    </location>
</feature>
<dbReference type="Pfam" id="PF01979">
    <property type="entry name" value="Amidohydro_1"/>
    <property type="match status" value="2"/>
</dbReference>
<dbReference type="EMBL" id="KZ679018">
    <property type="protein sequence ID" value="PSS08473.1"/>
    <property type="molecule type" value="Genomic_DNA"/>
</dbReference>
<dbReference type="OrthoDB" id="194468at2759"/>
<dbReference type="Gene3D" id="3.20.20.140">
    <property type="entry name" value="Metal-dependent hydrolases"/>
    <property type="match status" value="1"/>
</dbReference>
<evidence type="ECO:0000313" key="3">
    <source>
        <dbReference type="EMBL" id="PSS08473.1"/>
    </source>
</evidence>
<keyword evidence="4" id="KW-1185">Reference proteome</keyword>
<gene>
    <name evidence="3" type="ORF">M430DRAFT_53871</name>
</gene>
<feature type="domain" description="Amidohydrolase-related" evidence="2">
    <location>
        <begin position="58"/>
        <end position="153"/>
    </location>
</feature>
<name>A0A2T3AQD2_AMORE</name>
<dbReference type="SUPFAM" id="SSF51556">
    <property type="entry name" value="Metallo-dependent hydrolases"/>
    <property type="match status" value="1"/>
</dbReference>
<evidence type="ECO:0000313" key="4">
    <source>
        <dbReference type="Proteomes" id="UP000241818"/>
    </source>
</evidence>
<dbReference type="InterPro" id="IPR050287">
    <property type="entry name" value="MTA/SAH_deaminase"/>
</dbReference>
<dbReference type="SUPFAM" id="SSF51338">
    <property type="entry name" value="Composite domain of metallo-dependent hydrolases"/>
    <property type="match status" value="1"/>
</dbReference>
<evidence type="ECO:0000256" key="1">
    <source>
        <dbReference type="ARBA" id="ARBA00022801"/>
    </source>
</evidence>
<dbReference type="PANTHER" id="PTHR43794:SF11">
    <property type="entry name" value="AMIDOHYDROLASE-RELATED DOMAIN-CONTAINING PROTEIN"/>
    <property type="match status" value="1"/>
</dbReference>
<protein>
    <recommendedName>
        <fullName evidence="2">Amidohydrolase-related domain-containing protein</fullName>
    </recommendedName>
</protein>
<dbReference type="InterPro" id="IPR032466">
    <property type="entry name" value="Metal_Hydrolase"/>
</dbReference>